<dbReference type="SMART" id="SM00450">
    <property type="entry name" value="RHOD"/>
    <property type="match status" value="1"/>
</dbReference>
<dbReference type="SUPFAM" id="SSF69572">
    <property type="entry name" value="Activating enzymes of the ubiquitin-like proteins"/>
    <property type="match status" value="1"/>
</dbReference>
<evidence type="ECO:0000313" key="14">
    <source>
        <dbReference type="EMBL" id="NGO38756.1"/>
    </source>
</evidence>
<accession>A0A6M1RGM2</accession>
<evidence type="ECO:0000313" key="15">
    <source>
        <dbReference type="Proteomes" id="UP000477311"/>
    </source>
</evidence>
<evidence type="ECO:0000256" key="1">
    <source>
        <dbReference type="ARBA" id="ARBA00009919"/>
    </source>
</evidence>
<dbReference type="EMBL" id="JAAKYA010000029">
    <property type="protein sequence ID" value="NGO38756.1"/>
    <property type="molecule type" value="Genomic_DNA"/>
</dbReference>
<dbReference type="CDD" id="cd00158">
    <property type="entry name" value="RHOD"/>
    <property type="match status" value="1"/>
</dbReference>
<dbReference type="FunFam" id="3.40.50.720:FF:000033">
    <property type="entry name" value="Adenylyltransferase and sulfurtransferase MOCS3"/>
    <property type="match status" value="1"/>
</dbReference>
<dbReference type="NCBIfam" id="NF004281">
    <property type="entry name" value="PRK05690.1"/>
    <property type="match status" value="1"/>
</dbReference>
<keyword evidence="4" id="KW-0067">ATP-binding</keyword>
<keyword evidence="3" id="KW-0547">Nucleotide-binding</keyword>
<dbReference type="GO" id="GO:0004792">
    <property type="term" value="F:thiosulfate-cyanide sulfurtransferase activity"/>
    <property type="evidence" value="ECO:0007669"/>
    <property type="project" value="InterPro"/>
</dbReference>
<dbReference type="RefSeq" id="WP_165106393.1">
    <property type="nucleotide sequence ID" value="NZ_JAAKYA010000029.1"/>
</dbReference>
<evidence type="ECO:0000256" key="3">
    <source>
        <dbReference type="ARBA" id="ARBA00022741"/>
    </source>
</evidence>
<dbReference type="PROSITE" id="PS00380">
    <property type="entry name" value="RHODANESE_1"/>
    <property type="match status" value="1"/>
</dbReference>
<proteinExistence type="inferred from homology"/>
<dbReference type="GO" id="GO:0008146">
    <property type="term" value="F:sulfotransferase activity"/>
    <property type="evidence" value="ECO:0007669"/>
    <property type="project" value="TreeGrafter"/>
</dbReference>
<comment type="catalytic activity">
    <reaction evidence="5">
        <text>[molybdopterin-synthase sulfur-carrier protein]-C-terminal Gly-Gly + ATP + H(+) = [molybdopterin-synthase sulfur-carrier protein]-C-terminal Gly-Gly-AMP + diphosphate</text>
        <dbReference type="Rhea" id="RHEA:43616"/>
        <dbReference type="Rhea" id="RHEA-COMP:12159"/>
        <dbReference type="Rhea" id="RHEA-COMP:12202"/>
        <dbReference type="ChEBI" id="CHEBI:15378"/>
        <dbReference type="ChEBI" id="CHEBI:30616"/>
        <dbReference type="ChEBI" id="CHEBI:33019"/>
        <dbReference type="ChEBI" id="CHEBI:90618"/>
        <dbReference type="ChEBI" id="CHEBI:90778"/>
        <dbReference type="EC" id="2.7.7.80"/>
    </reaction>
</comment>
<evidence type="ECO:0000256" key="5">
    <source>
        <dbReference type="ARBA" id="ARBA00052218"/>
    </source>
</evidence>
<evidence type="ECO:0000256" key="10">
    <source>
        <dbReference type="ARBA" id="ARBA00075110"/>
    </source>
</evidence>
<dbReference type="Proteomes" id="UP000477311">
    <property type="component" value="Unassembled WGS sequence"/>
</dbReference>
<reference evidence="14 15" key="1">
    <citation type="submission" date="2020-02" db="EMBL/GenBank/DDBJ databases">
        <title>Draft genome sequence of Limisphaera ngatamarikiensis NGM72.4T, a thermophilic Verrucomicrobia grouped in subdivision 3.</title>
        <authorList>
            <person name="Carere C.R."/>
            <person name="Steen J."/>
            <person name="Hugenholtz P."/>
            <person name="Stott M.B."/>
        </authorList>
    </citation>
    <scope>NUCLEOTIDE SEQUENCE [LARGE SCALE GENOMIC DNA]</scope>
    <source>
        <strain evidence="14 15">NGM72.4</strain>
    </source>
</reference>
<dbReference type="CDD" id="cd00757">
    <property type="entry name" value="ThiF_MoeB_HesA_family"/>
    <property type="match status" value="1"/>
</dbReference>
<comment type="similarity">
    <text evidence="1">Belongs to the HesA/MoeB/ThiF family.</text>
</comment>
<gene>
    <name evidence="14" type="primary">moeB</name>
    <name evidence="14" type="ORF">G4L39_05020</name>
</gene>
<dbReference type="InterPro" id="IPR036873">
    <property type="entry name" value="Rhodanese-like_dom_sf"/>
</dbReference>
<evidence type="ECO:0000256" key="7">
    <source>
        <dbReference type="ARBA" id="ARBA00063809"/>
    </source>
</evidence>
<comment type="caution">
    <text evidence="14">The sequence shown here is derived from an EMBL/GenBank/DDBJ whole genome shotgun (WGS) entry which is preliminary data.</text>
</comment>
<evidence type="ECO:0000256" key="8">
    <source>
        <dbReference type="ARBA" id="ARBA00066884"/>
    </source>
</evidence>
<dbReference type="Pfam" id="PF00899">
    <property type="entry name" value="ThiF"/>
    <property type="match status" value="1"/>
</dbReference>
<dbReference type="Gene3D" id="3.40.250.10">
    <property type="entry name" value="Rhodanese-like domain"/>
    <property type="match status" value="1"/>
</dbReference>
<sequence>MDWTTESWQRYARHVILPEIGPAGQKKIREARVLCVGAGGLGSPVLLYLAAAGVGRLGIVDHDRVDITNLQRQVVHTTADAGRPKTRSAAEKLRALNPDVEVVEYPERLTRDNALEILRDYDVVVDGSDNFPTRYLVNDACVLLGKPNVYGSIYRFEGQASLFAPHLGAPCYRCLYPEPPPPGTVPSCVEAGVLGVLPGVIGCIQATEALKLIVGVGTTLMGRLLLYDALAMRFREIRVTRDPGCPICGAHPTLRGLGHYEEVCPTAAPAGACGEDEVTVRELQEAVLHPERGIEVVDVREAHEYAVAHLPGARLLPLSELPQRWRELDPRKPAYLYCKAGGRSLQAVAFLKQVGFRSVRSVRGGLMAWVREIDPGFPLL</sequence>
<dbReference type="PANTHER" id="PTHR10953">
    <property type="entry name" value="UBIQUITIN-ACTIVATING ENZYME E1"/>
    <property type="match status" value="1"/>
</dbReference>
<dbReference type="EC" id="2.7.7.80" evidence="8"/>
<dbReference type="Pfam" id="PF00581">
    <property type="entry name" value="Rhodanese"/>
    <property type="match status" value="1"/>
</dbReference>
<evidence type="ECO:0000256" key="4">
    <source>
        <dbReference type="ARBA" id="ARBA00022840"/>
    </source>
</evidence>
<dbReference type="InterPro" id="IPR045886">
    <property type="entry name" value="ThiF/MoeB/HesA"/>
</dbReference>
<comment type="subunit">
    <text evidence="7">Homodimer. Forms a stable heterotetrameric complex of 2 MoeB and 2 MoaD during adenylation of MoaD.</text>
</comment>
<evidence type="ECO:0000259" key="13">
    <source>
        <dbReference type="PROSITE" id="PS50206"/>
    </source>
</evidence>
<dbReference type="GO" id="GO:0061605">
    <property type="term" value="F:molybdopterin-synthase adenylyltransferase activity"/>
    <property type="evidence" value="ECO:0007669"/>
    <property type="project" value="UniProtKB-EC"/>
</dbReference>
<dbReference type="InterPro" id="IPR001307">
    <property type="entry name" value="Thiosulphate_STrfase_CS"/>
</dbReference>
<dbReference type="InterPro" id="IPR035985">
    <property type="entry name" value="Ubiquitin-activating_enz"/>
</dbReference>
<comment type="function">
    <text evidence="6">Catalyzes the adenylation by ATP of the carboxyl group of the C-terminal glycine of sulfur carrier protein MoaD.</text>
</comment>
<evidence type="ECO:0000256" key="12">
    <source>
        <dbReference type="ARBA" id="ARBA00078531"/>
    </source>
</evidence>
<evidence type="ECO:0000256" key="11">
    <source>
        <dbReference type="ARBA" id="ARBA00075328"/>
    </source>
</evidence>
<keyword evidence="15" id="KW-1185">Reference proteome</keyword>
<keyword evidence="14" id="KW-0548">Nucleotidyltransferase</keyword>
<dbReference type="GO" id="GO:0005524">
    <property type="term" value="F:ATP binding"/>
    <property type="evidence" value="ECO:0007669"/>
    <property type="project" value="UniProtKB-KW"/>
</dbReference>
<dbReference type="Gene3D" id="3.40.50.720">
    <property type="entry name" value="NAD(P)-binding Rossmann-like Domain"/>
    <property type="match status" value="1"/>
</dbReference>
<feature type="domain" description="Rhodanese" evidence="13">
    <location>
        <begin position="290"/>
        <end position="378"/>
    </location>
</feature>
<dbReference type="GO" id="GO:0008641">
    <property type="term" value="F:ubiquitin-like modifier activating enzyme activity"/>
    <property type="evidence" value="ECO:0007669"/>
    <property type="project" value="InterPro"/>
</dbReference>
<dbReference type="InterPro" id="IPR001763">
    <property type="entry name" value="Rhodanese-like_dom"/>
</dbReference>
<protein>
    <recommendedName>
        <fullName evidence="9">Molybdopterin-synthase adenylyltransferase</fullName>
        <ecNumber evidence="8">2.7.7.80</ecNumber>
    </recommendedName>
    <alternativeName>
        <fullName evidence="12">MoaD protein adenylase</fullName>
    </alternativeName>
    <alternativeName>
        <fullName evidence="10">Molybdopterin-converting factor subunit 1 adenylase</fullName>
    </alternativeName>
    <alternativeName>
        <fullName evidence="11">Sulfur carrier protein MoaD adenylyltransferase</fullName>
    </alternativeName>
</protein>
<organism evidence="14 15">
    <name type="scientific">Limisphaera ngatamarikiensis</name>
    <dbReference type="NCBI Taxonomy" id="1324935"/>
    <lineage>
        <taxon>Bacteria</taxon>
        <taxon>Pseudomonadati</taxon>
        <taxon>Verrucomicrobiota</taxon>
        <taxon>Verrucomicrobiia</taxon>
        <taxon>Limisphaerales</taxon>
        <taxon>Limisphaeraceae</taxon>
        <taxon>Limisphaera</taxon>
    </lineage>
</organism>
<dbReference type="PROSITE" id="PS50206">
    <property type="entry name" value="RHODANESE_3"/>
    <property type="match status" value="1"/>
</dbReference>
<dbReference type="GO" id="GO:0005829">
    <property type="term" value="C:cytosol"/>
    <property type="evidence" value="ECO:0007669"/>
    <property type="project" value="TreeGrafter"/>
</dbReference>
<dbReference type="InterPro" id="IPR000594">
    <property type="entry name" value="ThiF_NAD_FAD-bd"/>
</dbReference>
<evidence type="ECO:0000256" key="6">
    <source>
        <dbReference type="ARBA" id="ARBA00055169"/>
    </source>
</evidence>
<dbReference type="PANTHER" id="PTHR10953:SF102">
    <property type="entry name" value="ADENYLYLTRANSFERASE AND SULFURTRANSFERASE MOCS3"/>
    <property type="match status" value="1"/>
</dbReference>
<keyword evidence="2 14" id="KW-0808">Transferase</keyword>
<name>A0A6M1RGM2_9BACT</name>
<dbReference type="AlphaFoldDB" id="A0A6M1RGM2"/>
<evidence type="ECO:0000256" key="9">
    <source>
        <dbReference type="ARBA" id="ARBA00073635"/>
    </source>
</evidence>
<evidence type="ECO:0000256" key="2">
    <source>
        <dbReference type="ARBA" id="ARBA00022679"/>
    </source>
</evidence>